<comment type="caution">
    <text evidence="2">The sequence shown here is derived from an EMBL/GenBank/DDBJ whole genome shotgun (WGS) entry which is preliminary data.</text>
</comment>
<evidence type="ECO:0000313" key="3">
    <source>
        <dbReference type="Proteomes" id="UP000288805"/>
    </source>
</evidence>
<proteinExistence type="predicted"/>
<gene>
    <name evidence="2" type="ORF">CK203_101133</name>
</gene>
<protein>
    <submittedName>
        <fullName evidence="2">Uncharacterized protein</fullName>
    </submittedName>
</protein>
<name>A0A438C576_VITVI</name>
<evidence type="ECO:0000313" key="2">
    <source>
        <dbReference type="EMBL" id="RVW18348.1"/>
    </source>
</evidence>
<dbReference type="EMBL" id="QGNW01002531">
    <property type="protein sequence ID" value="RVW18348.1"/>
    <property type="molecule type" value="Genomic_DNA"/>
</dbReference>
<dbReference type="AlphaFoldDB" id="A0A438C576"/>
<sequence length="333" mass="37990">MLDISWAFRRQTLALSADPLWHQGGSPHWPQTQRQYLDTSYQMIQHDQYEPVIPIRPVGPAYLHSLPQPEKIHLIEHTEGDVFMMGWDGEAPQPISFYKDSNFIRYTLDQQVPGHSDSHRSGRVAHPPPVDRSFSGTVAREEIQRKDDKILCHRLSTVLLDNGSALNVVLWLQPLLLLSPSDFRPSTQTIRAYDGLKGQLWSSLDHEAGVIPSSLDQKVKFIHEGDRQHGPRKFTFTVDHDTPYGLGYTPTEEDARYMARLCKDRRFRSYTPHGGDHCISKAVEVQDLQRTLGVDAFRYRGIPETPNVMIVAPPSLEPSQHVFICFLEAVSDY</sequence>
<dbReference type="Proteomes" id="UP000288805">
    <property type="component" value="Unassembled WGS sequence"/>
</dbReference>
<feature type="region of interest" description="Disordered" evidence="1">
    <location>
        <begin position="113"/>
        <end position="134"/>
    </location>
</feature>
<feature type="non-terminal residue" evidence="2">
    <location>
        <position position="333"/>
    </location>
</feature>
<organism evidence="2 3">
    <name type="scientific">Vitis vinifera</name>
    <name type="common">Grape</name>
    <dbReference type="NCBI Taxonomy" id="29760"/>
    <lineage>
        <taxon>Eukaryota</taxon>
        <taxon>Viridiplantae</taxon>
        <taxon>Streptophyta</taxon>
        <taxon>Embryophyta</taxon>
        <taxon>Tracheophyta</taxon>
        <taxon>Spermatophyta</taxon>
        <taxon>Magnoliopsida</taxon>
        <taxon>eudicotyledons</taxon>
        <taxon>Gunneridae</taxon>
        <taxon>Pentapetalae</taxon>
        <taxon>rosids</taxon>
        <taxon>Vitales</taxon>
        <taxon>Vitaceae</taxon>
        <taxon>Viteae</taxon>
        <taxon>Vitis</taxon>
    </lineage>
</organism>
<accession>A0A438C576</accession>
<reference evidence="2 3" key="1">
    <citation type="journal article" date="2018" name="PLoS Genet.">
        <title>Population sequencing reveals clonal diversity and ancestral inbreeding in the grapevine cultivar Chardonnay.</title>
        <authorList>
            <person name="Roach M.J."/>
            <person name="Johnson D.L."/>
            <person name="Bohlmann J."/>
            <person name="van Vuuren H.J."/>
            <person name="Jones S.J."/>
            <person name="Pretorius I.S."/>
            <person name="Schmidt S.A."/>
            <person name="Borneman A.R."/>
        </authorList>
    </citation>
    <scope>NUCLEOTIDE SEQUENCE [LARGE SCALE GENOMIC DNA]</scope>
    <source>
        <strain evidence="3">cv. Chardonnay</strain>
        <tissue evidence="2">Leaf</tissue>
    </source>
</reference>
<evidence type="ECO:0000256" key="1">
    <source>
        <dbReference type="SAM" id="MobiDB-lite"/>
    </source>
</evidence>